<keyword evidence="2" id="KW-1185">Reference proteome</keyword>
<evidence type="ECO:0008006" key="3">
    <source>
        <dbReference type="Google" id="ProtNLM"/>
    </source>
</evidence>
<comment type="caution">
    <text evidence="1">The sequence shown here is derived from an EMBL/GenBank/DDBJ whole genome shotgun (WGS) entry which is preliminary data.</text>
</comment>
<accession>A0ABP9LLV0</accession>
<organism evidence="1 2">
    <name type="scientific">Streptomyces similanensis</name>
    <dbReference type="NCBI Taxonomy" id="1274988"/>
    <lineage>
        <taxon>Bacteria</taxon>
        <taxon>Bacillati</taxon>
        <taxon>Actinomycetota</taxon>
        <taxon>Actinomycetes</taxon>
        <taxon>Kitasatosporales</taxon>
        <taxon>Streptomycetaceae</taxon>
        <taxon>Streptomyces</taxon>
    </lineage>
</organism>
<protein>
    <recommendedName>
        <fullName evidence="3">DUF4145 domain-containing protein</fullName>
    </recommendedName>
</protein>
<sequence length="297" mass="32163">MDDSFSFEGFFEGAKKAAYKAMDDHARGEYDEFALHAGVAIERLAKAVLYKLNPLYIASGKVHLSGQKARIYTITATEALSRLSSLNILKVDADLKLLIEQRNGTVHASVGDEAKTHIPTLAKAVGPMLKHLGISDHDFWDRWTSAVNVAVDRLRSEIERGVALRIKQARHIFDDRFKDLPDGVKEKLLQEHQPSSIVSVDTIAFTTDGSLNAVVGTTACPACGGRANLTLRPVTAADAADDFTASALECPLCRLRLTGSAEIRASGADVEKAIIPTSISVKQRSGSPNEITEFCSI</sequence>
<dbReference type="Proteomes" id="UP001500124">
    <property type="component" value="Unassembled WGS sequence"/>
</dbReference>
<evidence type="ECO:0000313" key="1">
    <source>
        <dbReference type="EMBL" id="GAA5078534.1"/>
    </source>
</evidence>
<proteinExistence type="predicted"/>
<reference evidence="2" key="1">
    <citation type="journal article" date="2019" name="Int. J. Syst. Evol. Microbiol.">
        <title>The Global Catalogue of Microorganisms (GCM) 10K type strain sequencing project: providing services to taxonomists for standard genome sequencing and annotation.</title>
        <authorList>
            <consortium name="The Broad Institute Genomics Platform"/>
            <consortium name="The Broad Institute Genome Sequencing Center for Infectious Disease"/>
            <person name="Wu L."/>
            <person name="Ma J."/>
        </authorList>
    </citation>
    <scope>NUCLEOTIDE SEQUENCE [LARGE SCALE GENOMIC DNA]</scope>
    <source>
        <strain evidence="2">JCM 18410</strain>
    </source>
</reference>
<gene>
    <name evidence="1" type="ORF">GCM10023336_70350</name>
</gene>
<name>A0ABP9LLV0_9ACTN</name>
<dbReference type="EMBL" id="BAABKC010000128">
    <property type="protein sequence ID" value="GAA5078534.1"/>
    <property type="molecule type" value="Genomic_DNA"/>
</dbReference>
<evidence type="ECO:0000313" key="2">
    <source>
        <dbReference type="Proteomes" id="UP001500124"/>
    </source>
</evidence>
<dbReference type="RefSeq" id="WP_345672086.1">
    <property type="nucleotide sequence ID" value="NZ_BAABKC010000128.1"/>
</dbReference>